<feature type="transmembrane region" description="Helical" evidence="1">
    <location>
        <begin position="6"/>
        <end position="26"/>
    </location>
</feature>
<feature type="transmembrane region" description="Helical" evidence="1">
    <location>
        <begin position="64"/>
        <end position="85"/>
    </location>
</feature>
<feature type="transmembrane region" description="Helical" evidence="1">
    <location>
        <begin position="92"/>
        <end position="111"/>
    </location>
</feature>
<evidence type="ECO:0000313" key="3">
    <source>
        <dbReference type="EMBL" id="GHF09351.1"/>
    </source>
</evidence>
<evidence type="ECO:0000256" key="1">
    <source>
        <dbReference type="SAM" id="Phobius"/>
    </source>
</evidence>
<dbReference type="Proteomes" id="UP000617531">
    <property type="component" value="Unassembled WGS sequence"/>
</dbReference>
<evidence type="ECO:0000313" key="4">
    <source>
        <dbReference type="Proteomes" id="UP000617531"/>
    </source>
</evidence>
<dbReference type="InterPro" id="IPR000160">
    <property type="entry name" value="GGDEF_dom"/>
</dbReference>
<name>A0A8J3LYK8_9MICO</name>
<protein>
    <recommendedName>
        <fullName evidence="2">GGDEF domain-containing protein</fullName>
    </recommendedName>
</protein>
<dbReference type="InterPro" id="IPR043128">
    <property type="entry name" value="Rev_trsase/Diguanyl_cyclase"/>
</dbReference>
<dbReference type="SUPFAM" id="SSF55073">
    <property type="entry name" value="Nucleotide cyclase"/>
    <property type="match status" value="1"/>
</dbReference>
<keyword evidence="4" id="KW-1185">Reference proteome</keyword>
<feature type="transmembrane region" description="Helical" evidence="1">
    <location>
        <begin position="38"/>
        <end position="58"/>
    </location>
</feature>
<accession>A0A8J3LYK8</accession>
<dbReference type="SMART" id="SM00267">
    <property type="entry name" value="GGDEF"/>
    <property type="match status" value="1"/>
</dbReference>
<keyword evidence="1" id="KW-0812">Transmembrane</keyword>
<dbReference type="Gene3D" id="3.30.70.270">
    <property type="match status" value="1"/>
</dbReference>
<dbReference type="RefSeq" id="WP_191282035.1">
    <property type="nucleotide sequence ID" value="NZ_BNAI01000001.1"/>
</dbReference>
<feature type="transmembrane region" description="Helical" evidence="1">
    <location>
        <begin position="190"/>
        <end position="209"/>
    </location>
</feature>
<sequence>MSILDSTTLFVVGGLVVLLAGISFLLETLLRRNDAVGRLWSVFYLGAMFSVFAFVVVSTDTSRWWAGAIANGAYVTALGFIWAGARRANGRRALILVPIALGAVVAVASLLPGPEAGLWAGAIEMFLGVAVVCLLSAFEFTRGDLTRLLASRVLTVLLGGMGLFYLGRAVVFVSLGPEHPVFADYFGTEVSTLVEIGLAVIGTIMLASVQGDRFARISENDVEIGARLRIDGILNSTLFREMAETWLLRAVRERTTLVLLLIDVADLGAINTAFGRAAGDAAVRTTGRVVLTQAPTASLVGHLSTRRFAMLLELPANDSVETIADRIGEGVLGAAIDDQDRFRASTFRGIATTRTSGAGYSDLLAAAVDAVNLEMKTAQENQRENAGHES</sequence>
<feature type="transmembrane region" description="Helical" evidence="1">
    <location>
        <begin position="117"/>
        <end position="137"/>
    </location>
</feature>
<keyword evidence="1" id="KW-1133">Transmembrane helix</keyword>
<keyword evidence="1" id="KW-0472">Membrane</keyword>
<reference evidence="3" key="2">
    <citation type="submission" date="2020-09" db="EMBL/GenBank/DDBJ databases">
        <authorList>
            <person name="Sun Q."/>
            <person name="Zhou Y."/>
        </authorList>
    </citation>
    <scope>NUCLEOTIDE SEQUENCE</scope>
    <source>
        <strain evidence="3">CGMCC 1.16548</strain>
    </source>
</reference>
<dbReference type="AlphaFoldDB" id="A0A8J3LYK8"/>
<comment type="caution">
    <text evidence="3">The sequence shown here is derived from an EMBL/GenBank/DDBJ whole genome shotgun (WGS) entry which is preliminary data.</text>
</comment>
<reference evidence="3" key="1">
    <citation type="journal article" date="2014" name="Int. J. Syst. Evol. Microbiol.">
        <title>Complete genome sequence of Corynebacterium casei LMG S-19264T (=DSM 44701T), isolated from a smear-ripened cheese.</title>
        <authorList>
            <consortium name="US DOE Joint Genome Institute (JGI-PGF)"/>
            <person name="Walter F."/>
            <person name="Albersmeier A."/>
            <person name="Kalinowski J."/>
            <person name="Ruckert C."/>
        </authorList>
    </citation>
    <scope>NUCLEOTIDE SEQUENCE</scope>
    <source>
        <strain evidence="3">CGMCC 1.16548</strain>
    </source>
</reference>
<gene>
    <name evidence="3" type="ORF">GCM10011600_07940</name>
</gene>
<dbReference type="InterPro" id="IPR029787">
    <property type="entry name" value="Nucleotide_cyclase"/>
</dbReference>
<feature type="domain" description="GGDEF" evidence="2">
    <location>
        <begin position="255"/>
        <end position="390"/>
    </location>
</feature>
<organism evidence="3 4">
    <name type="scientific">Pseudolysinimonas yzui</name>
    <dbReference type="NCBI Taxonomy" id="2708254"/>
    <lineage>
        <taxon>Bacteria</taxon>
        <taxon>Bacillati</taxon>
        <taxon>Actinomycetota</taxon>
        <taxon>Actinomycetes</taxon>
        <taxon>Micrococcales</taxon>
        <taxon>Microbacteriaceae</taxon>
        <taxon>Pseudolysinimonas</taxon>
    </lineage>
</organism>
<dbReference type="Pfam" id="PF00990">
    <property type="entry name" value="GGDEF"/>
    <property type="match status" value="1"/>
</dbReference>
<evidence type="ECO:0000259" key="2">
    <source>
        <dbReference type="PROSITE" id="PS50887"/>
    </source>
</evidence>
<proteinExistence type="predicted"/>
<dbReference type="PROSITE" id="PS50887">
    <property type="entry name" value="GGDEF"/>
    <property type="match status" value="1"/>
</dbReference>
<feature type="transmembrane region" description="Helical" evidence="1">
    <location>
        <begin position="149"/>
        <end position="170"/>
    </location>
</feature>
<dbReference type="EMBL" id="BNAI01000001">
    <property type="protein sequence ID" value="GHF09351.1"/>
    <property type="molecule type" value="Genomic_DNA"/>
</dbReference>